<proteinExistence type="predicted"/>
<protein>
    <submittedName>
        <fullName evidence="1">Uncharacterized protein</fullName>
    </submittedName>
</protein>
<reference evidence="1 2" key="1">
    <citation type="submission" date="2013-09" db="EMBL/GenBank/DDBJ databases">
        <title>Corchorus capsularis genome sequencing.</title>
        <authorList>
            <person name="Alam M."/>
            <person name="Haque M.S."/>
            <person name="Islam M.S."/>
            <person name="Emdad E.M."/>
            <person name="Islam M.M."/>
            <person name="Ahmed B."/>
            <person name="Halim A."/>
            <person name="Hossen Q.M.M."/>
            <person name="Hossain M.Z."/>
            <person name="Ahmed R."/>
            <person name="Khan M.M."/>
            <person name="Islam R."/>
            <person name="Rashid M.M."/>
            <person name="Khan S.A."/>
            <person name="Rahman M.S."/>
            <person name="Alam M."/>
        </authorList>
    </citation>
    <scope>NUCLEOTIDE SEQUENCE [LARGE SCALE GENOMIC DNA]</scope>
    <source>
        <strain evidence="2">cv. CVL-1</strain>
        <tissue evidence="1">Whole seedling</tissue>
    </source>
</reference>
<gene>
    <name evidence="1" type="ORF">CCACVL1_16654</name>
</gene>
<accession>A0A1R3HVW3</accession>
<dbReference type="Gramene" id="OMO74507">
    <property type="protein sequence ID" value="OMO74507"/>
    <property type="gene ID" value="CCACVL1_16654"/>
</dbReference>
<comment type="caution">
    <text evidence="1">The sequence shown here is derived from an EMBL/GenBank/DDBJ whole genome shotgun (WGS) entry which is preliminary data.</text>
</comment>
<dbReference type="EMBL" id="AWWV01011098">
    <property type="protein sequence ID" value="OMO74507.1"/>
    <property type="molecule type" value="Genomic_DNA"/>
</dbReference>
<keyword evidence="2" id="KW-1185">Reference proteome</keyword>
<sequence>MGREWCERNPFESSKYGGAMAGCVLARDSFPVVPDS</sequence>
<name>A0A1R3HVW3_COCAP</name>
<dbReference type="AlphaFoldDB" id="A0A1R3HVW3"/>
<evidence type="ECO:0000313" key="2">
    <source>
        <dbReference type="Proteomes" id="UP000188268"/>
    </source>
</evidence>
<dbReference type="Proteomes" id="UP000188268">
    <property type="component" value="Unassembled WGS sequence"/>
</dbReference>
<organism evidence="1 2">
    <name type="scientific">Corchorus capsularis</name>
    <name type="common">Jute</name>
    <dbReference type="NCBI Taxonomy" id="210143"/>
    <lineage>
        <taxon>Eukaryota</taxon>
        <taxon>Viridiplantae</taxon>
        <taxon>Streptophyta</taxon>
        <taxon>Embryophyta</taxon>
        <taxon>Tracheophyta</taxon>
        <taxon>Spermatophyta</taxon>
        <taxon>Magnoliopsida</taxon>
        <taxon>eudicotyledons</taxon>
        <taxon>Gunneridae</taxon>
        <taxon>Pentapetalae</taxon>
        <taxon>rosids</taxon>
        <taxon>malvids</taxon>
        <taxon>Malvales</taxon>
        <taxon>Malvaceae</taxon>
        <taxon>Grewioideae</taxon>
        <taxon>Apeibeae</taxon>
        <taxon>Corchorus</taxon>
    </lineage>
</organism>
<evidence type="ECO:0000313" key="1">
    <source>
        <dbReference type="EMBL" id="OMO74507.1"/>
    </source>
</evidence>